<keyword evidence="7" id="KW-1185">Reference proteome</keyword>
<dbReference type="PANTHER" id="PTHR10746">
    <property type="entry name" value="50S RIBOSOMAL PROTEIN L4"/>
    <property type="match status" value="1"/>
</dbReference>
<gene>
    <name evidence="6" type="ORF">EDD36DRAFT_448916</name>
</gene>
<evidence type="ECO:0000313" key="7">
    <source>
        <dbReference type="Proteomes" id="UP001203852"/>
    </source>
</evidence>
<feature type="compositionally biased region" description="Low complexity" evidence="5">
    <location>
        <begin position="103"/>
        <end position="127"/>
    </location>
</feature>
<protein>
    <recommendedName>
        <fullName evidence="4">Large ribosomal subunit protein uL4m</fullName>
    </recommendedName>
</protein>
<dbReference type="GO" id="GO:0003735">
    <property type="term" value="F:structural constituent of ribosome"/>
    <property type="evidence" value="ECO:0007669"/>
    <property type="project" value="InterPro"/>
</dbReference>
<keyword evidence="3" id="KW-0687">Ribonucleoprotein</keyword>
<evidence type="ECO:0000256" key="5">
    <source>
        <dbReference type="SAM" id="MobiDB-lite"/>
    </source>
</evidence>
<accession>A0AAN6I8Z3</accession>
<dbReference type="GO" id="GO:0005840">
    <property type="term" value="C:ribosome"/>
    <property type="evidence" value="ECO:0007669"/>
    <property type="project" value="UniProtKB-KW"/>
</dbReference>
<comment type="caution">
    <text evidence="6">The sequence shown here is derived from an EMBL/GenBank/DDBJ whole genome shotgun (WGS) entry which is preliminary data.</text>
</comment>
<name>A0AAN6I8Z3_9EURO</name>
<dbReference type="InterPro" id="IPR013005">
    <property type="entry name" value="Ribosomal_uL4-like"/>
</dbReference>
<dbReference type="GO" id="GO:0006412">
    <property type="term" value="P:translation"/>
    <property type="evidence" value="ECO:0007669"/>
    <property type="project" value="InterPro"/>
</dbReference>
<evidence type="ECO:0000313" key="6">
    <source>
        <dbReference type="EMBL" id="KAI1608215.1"/>
    </source>
</evidence>
<comment type="similarity">
    <text evidence="1">Belongs to the universal ribosomal protein uL4 family.</text>
</comment>
<dbReference type="Proteomes" id="UP001203852">
    <property type="component" value="Unassembled WGS sequence"/>
</dbReference>
<evidence type="ECO:0000256" key="2">
    <source>
        <dbReference type="ARBA" id="ARBA00022980"/>
    </source>
</evidence>
<sequence length="372" mass="41989">MTRLTPARELELGGRSGDYRLHAPKIVRPKDEAHSYDISRSHQLSEAAMAHTSATHSLLNLARGFSRLNVADPLTRCLAPQLSRQFASQTSLPISDITRSIDSGIDLSGDSPSSLEQPHSASQSSSANTNTYTLESPILKTLYSWPNLEPQTFAWYGPRYLDAPMRRDILHRAVIFEADATRQGTASTKWRFDVHGSNRKLYRQKGTGKARVRDKKSPIRRGGGVAFGPKPRDFSTELQKKVYSQAFRIALSYRHRKGELVVLNNEVSMPEENGSRWLNNIFEGNHWGKEHGRSLLVTGTLEEQDPRLFDAMDAIGEHGLLKDTQDVDVKDLLETGRIVIEKRALFRLLTKDIRFEPEALDKRGREDVVQYV</sequence>
<dbReference type="EMBL" id="MU404364">
    <property type="protein sequence ID" value="KAI1608215.1"/>
    <property type="molecule type" value="Genomic_DNA"/>
</dbReference>
<dbReference type="GO" id="GO:1990904">
    <property type="term" value="C:ribonucleoprotein complex"/>
    <property type="evidence" value="ECO:0007669"/>
    <property type="project" value="UniProtKB-KW"/>
</dbReference>
<feature type="region of interest" description="Disordered" evidence="5">
    <location>
        <begin position="103"/>
        <end position="129"/>
    </location>
</feature>
<evidence type="ECO:0000256" key="4">
    <source>
        <dbReference type="ARBA" id="ARBA00040565"/>
    </source>
</evidence>
<dbReference type="Pfam" id="PF00573">
    <property type="entry name" value="Ribosomal_L4"/>
    <property type="match status" value="1"/>
</dbReference>
<keyword evidence="2 6" id="KW-0689">Ribosomal protein</keyword>
<dbReference type="PANTHER" id="PTHR10746:SF6">
    <property type="entry name" value="LARGE RIBOSOMAL SUBUNIT PROTEIN UL4M"/>
    <property type="match status" value="1"/>
</dbReference>
<organism evidence="6 7">
    <name type="scientific">Exophiala viscosa</name>
    <dbReference type="NCBI Taxonomy" id="2486360"/>
    <lineage>
        <taxon>Eukaryota</taxon>
        <taxon>Fungi</taxon>
        <taxon>Dikarya</taxon>
        <taxon>Ascomycota</taxon>
        <taxon>Pezizomycotina</taxon>
        <taxon>Eurotiomycetes</taxon>
        <taxon>Chaetothyriomycetidae</taxon>
        <taxon>Chaetothyriales</taxon>
        <taxon>Herpotrichiellaceae</taxon>
        <taxon>Exophiala</taxon>
    </lineage>
</organism>
<reference evidence="6" key="1">
    <citation type="journal article" date="2022" name="bioRxiv">
        <title>Deciphering the potential niche of two novel black yeast fungi from a biological soil crust based on their genomes, phenotypes, and melanin regulation.</title>
        <authorList>
            <consortium name="DOE Joint Genome Institute"/>
            <person name="Carr E.C."/>
            <person name="Barton Q."/>
            <person name="Grambo S."/>
            <person name="Sullivan M."/>
            <person name="Renfro C.M."/>
            <person name="Kuo A."/>
            <person name="Pangilinan J."/>
            <person name="Lipzen A."/>
            <person name="Keymanesh K."/>
            <person name="Savage E."/>
            <person name="Barry K."/>
            <person name="Grigoriev I.V."/>
            <person name="Riekhof W.R."/>
            <person name="Harris S.S."/>
        </authorList>
    </citation>
    <scope>NUCLEOTIDE SEQUENCE</scope>
    <source>
        <strain evidence="6">JF 03-4F</strain>
    </source>
</reference>
<evidence type="ECO:0000256" key="3">
    <source>
        <dbReference type="ARBA" id="ARBA00023274"/>
    </source>
</evidence>
<dbReference type="Gene3D" id="3.40.1370.10">
    <property type="match status" value="1"/>
</dbReference>
<dbReference type="SUPFAM" id="SSF52166">
    <property type="entry name" value="Ribosomal protein L4"/>
    <property type="match status" value="1"/>
</dbReference>
<evidence type="ECO:0000256" key="1">
    <source>
        <dbReference type="ARBA" id="ARBA00010528"/>
    </source>
</evidence>
<dbReference type="AlphaFoldDB" id="A0AAN6I8Z3"/>
<dbReference type="NCBIfam" id="TIGR03953">
    <property type="entry name" value="rplD_bact"/>
    <property type="match status" value="1"/>
</dbReference>
<dbReference type="InterPro" id="IPR002136">
    <property type="entry name" value="Ribosomal_uL4"/>
</dbReference>
<dbReference type="InterPro" id="IPR023574">
    <property type="entry name" value="Ribosomal_uL4_dom_sf"/>
</dbReference>
<proteinExistence type="inferred from homology"/>